<dbReference type="GO" id="GO:0005096">
    <property type="term" value="F:GTPase activator activity"/>
    <property type="evidence" value="ECO:0007669"/>
    <property type="project" value="UniProtKB-KW"/>
</dbReference>
<dbReference type="PANTHER" id="PTHR24113:SF12">
    <property type="entry name" value="RAN GTPASE-ACTIVATING PROTEIN 1"/>
    <property type="match status" value="1"/>
</dbReference>
<evidence type="ECO:0000256" key="2">
    <source>
        <dbReference type="ARBA" id="ARBA00022614"/>
    </source>
</evidence>
<dbReference type="GeneID" id="14921707"/>
<dbReference type="InterPro" id="IPR001611">
    <property type="entry name" value="Leu-rich_rpt"/>
</dbReference>
<dbReference type="Gene3D" id="3.80.10.10">
    <property type="entry name" value="Ribonuclease Inhibitor"/>
    <property type="match status" value="1"/>
</dbReference>
<dbReference type="SUPFAM" id="SSF52047">
    <property type="entry name" value="RNI-like"/>
    <property type="match status" value="1"/>
</dbReference>
<dbReference type="AlphaFoldDB" id="L8H8N8"/>
<dbReference type="VEuPathDB" id="AmoebaDB:ACA1_277550"/>
<dbReference type="SMART" id="SM00368">
    <property type="entry name" value="LRR_RI"/>
    <property type="match status" value="4"/>
</dbReference>
<dbReference type="SMART" id="SM00367">
    <property type="entry name" value="LRR_CC"/>
    <property type="match status" value="4"/>
</dbReference>
<dbReference type="EMBL" id="KB007908">
    <property type="protein sequence ID" value="ELR20836.1"/>
    <property type="molecule type" value="Genomic_DNA"/>
</dbReference>
<sequence>MEPPEAAGGEASVAARRWIREGLREDGCLYLQSKDLSSADVTAIVDELLRSMARSTSGASPLASTSSRSGLRLTQLTLSYNGRVGDEGARHIARLLRLTPSLTSLYVAWCGIGPNGVKVLTSAARSLTSLYLGFNGKVGNEGARHLADLIATNTPLQHIGAGQCNIGDEGLMCIARALANNSNLRTIFFSDATITPGGARAAIEEIIAGSNSLLEGLSFGGMAPYLEVEALWIELRNRKREQQRKGTLAPALALLRFTVRLTSGKNSKGRRA</sequence>
<dbReference type="OrthoDB" id="272549at2759"/>
<dbReference type="Proteomes" id="UP000011083">
    <property type="component" value="Unassembled WGS sequence"/>
</dbReference>
<reference evidence="4 5" key="1">
    <citation type="journal article" date="2013" name="Genome Biol.">
        <title>Genome of Acanthamoeba castellanii highlights extensive lateral gene transfer and early evolution of tyrosine kinase signaling.</title>
        <authorList>
            <person name="Clarke M."/>
            <person name="Lohan A.J."/>
            <person name="Liu B."/>
            <person name="Lagkouvardos I."/>
            <person name="Roy S."/>
            <person name="Zafar N."/>
            <person name="Bertelli C."/>
            <person name="Schilde C."/>
            <person name="Kianianmomeni A."/>
            <person name="Burglin T.R."/>
            <person name="Frech C."/>
            <person name="Turcotte B."/>
            <person name="Kopec K.O."/>
            <person name="Synnott J.M."/>
            <person name="Choo C."/>
            <person name="Paponov I."/>
            <person name="Finkler A."/>
            <person name="Soon Heng Tan C."/>
            <person name="Hutchins A.P."/>
            <person name="Weinmeier T."/>
            <person name="Rattei T."/>
            <person name="Chu J.S."/>
            <person name="Gimenez G."/>
            <person name="Irimia M."/>
            <person name="Rigden D.J."/>
            <person name="Fitzpatrick D.A."/>
            <person name="Lorenzo-Morales J."/>
            <person name="Bateman A."/>
            <person name="Chiu C.H."/>
            <person name="Tang P."/>
            <person name="Hegemann P."/>
            <person name="Fromm H."/>
            <person name="Raoult D."/>
            <person name="Greub G."/>
            <person name="Miranda-Saavedra D."/>
            <person name="Chen N."/>
            <person name="Nash P."/>
            <person name="Ginger M.L."/>
            <person name="Horn M."/>
            <person name="Schaap P."/>
            <person name="Caler L."/>
            <person name="Loftus B."/>
        </authorList>
    </citation>
    <scope>NUCLEOTIDE SEQUENCE [LARGE SCALE GENOMIC DNA]</scope>
    <source>
        <strain evidence="4 5">Neff</strain>
    </source>
</reference>
<dbReference type="PANTHER" id="PTHR24113">
    <property type="entry name" value="RAN GTPASE-ACTIVATING PROTEIN 1"/>
    <property type="match status" value="1"/>
</dbReference>
<evidence type="ECO:0000256" key="1">
    <source>
        <dbReference type="ARBA" id="ARBA00022468"/>
    </source>
</evidence>
<evidence type="ECO:0000313" key="5">
    <source>
        <dbReference type="Proteomes" id="UP000011083"/>
    </source>
</evidence>
<protein>
    <submittedName>
        <fullName evidence="4">NLR family, CARD domain containing 3, putative</fullName>
    </submittedName>
</protein>
<gene>
    <name evidence="4" type="ORF">ACA1_277550</name>
</gene>
<evidence type="ECO:0000256" key="3">
    <source>
        <dbReference type="ARBA" id="ARBA00022737"/>
    </source>
</evidence>
<dbReference type="GO" id="GO:0048471">
    <property type="term" value="C:perinuclear region of cytoplasm"/>
    <property type="evidence" value="ECO:0007669"/>
    <property type="project" value="TreeGrafter"/>
</dbReference>
<dbReference type="GO" id="GO:0005634">
    <property type="term" value="C:nucleus"/>
    <property type="evidence" value="ECO:0007669"/>
    <property type="project" value="TreeGrafter"/>
</dbReference>
<proteinExistence type="predicted"/>
<name>L8H8N8_ACACF</name>
<keyword evidence="3" id="KW-0677">Repeat</keyword>
<dbReference type="GO" id="GO:0031267">
    <property type="term" value="F:small GTPase binding"/>
    <property type="evidence" value="ECO:0007669"/>
    <property type="project" value="TreeGrafter"/>
</dbReference>
<keyword evidence="2" id="KW-0433">Leucine-rich repeat</keyword>
<accession>L8H8N8</accession>
<evidence type="ECO:0000313" key="4">
    <source>
        <dbReference type="EMBL" id="ELR20836.1"/>
    </source>
</evidence>
<keyword evidence="1" id="KW-0343">GTPase activation</keyword>
<dbReference type="InterPro" id="IPR027038">
    <property type="entry name" value="RanGap"/>
</dbReference>
<dbReference type="GO" id="GO:0006913">
    <property type="term" value="P:nucleocytoplasmic transport"/>
    <property type="evidence" value="ECO:0007669"/>
    <property type="project" value="TreeGrafter"/>
</dbReference>
<dbReference type="GO" id="GO:0005829">
    <property type="term" value="C:cytosol"/>
    <property type="evidence" value="ECO:0007669"/>
    <property type="project" value="TreeGrafter"/>
</dbReference>
<dbReference type="InterPro" id="IPR032675">
    <property type="entry name" value="LRR_dom_sf"/>
</dbReference>
<dbReference type="RefSeq" id="XP_004344579.1">
    <property type="nucleotide sequence ID" value="XM_004344529.1"/>
</dbReference>
<keyword evidence="5" id="KW-1185">Reference proteome</keyword>
<organism evidence="4 5">
    <name type="scientific">Acanthamoeba castellanii (strain ATCC 30010 / Neff)</name>
    <dbReference type="NCBI Taxonomy" id="1257118"/>
    <lineage>
        <taxon>Eukaryota</taxon>
        <taxon>Amoebozoa</taxon>
        <taxon>Discosea</taxon>
        <taxon>Longamoebia</taxon>
        <taxon>Centramoebida</taxon>
        <taxon>Acanthamoebidae</taxon>
        <taxon>Acanthamoeba</taxon>
    </lineage>
</organism>
<dbReference type="Pfam" id="PF13516">
    <property type="entry name" value="LRR_6"/>
    <property type="match status" value="4"/>
</dbReference>
<dbReference type="KEGG" id="acan:ACA1_277550"/>
<dbReference type="InterPro" id="IPR006553">
    <property type="entry name" value="Leu-rich_rpt_Cys-con_subtyp"/>
</dbReference>